<dbReference type="SMART" id="SM00421">
    <property type="entry name" value="HTH_LUXR"/>
    <property type="match status" value="1"/>
</dbReference>
<dbReference type="GO" id="GO:0003677">
    <property type="term" value="F:DNA binding"/>
    <property type="evidence" value="ECO:0007669"/>
    <property type="project" value="UniProtKB-KW"/>
</dbReference>
<dbReference type="GO" id="GO:0006355">
    <property type="term" value="P:regulation of DNA-templated transcription"/>
    <property type="evidence" value="ECO:0007669"/>
    <property type="project" value="InterPro"/>
</dbReference>
<dbReference type="SUPFAM" id="SSF75516">
    <property type="entry name" value="Pheromone-binding domain of LuxR-like quorum-sensing transcription factors"/>
    <property type="match status" value="1"/>
</dbReference>
<dbReference type="EMBL" id="QBKN01000006">
    <property type="protein sequence ID" value="PTX49711.1"/>
    <property type="molecule type" value="Genomic_DNA"/>
</dbReference>
<proteinExistence type="predicted"/>
<accession>A0A2T6B0W8</accession>
<dbReference type="InterPro" id="IPR036388">
    <property type="entry name" value="WH-like_DNA-bd_sf"/>
</dbReference>
<evidence type="ECO:0000256" key="3">
    <source>
        <dbReference type="ARBA" id="ARBA00023163"/>
    </source>
</evidence>
<gene>
    <name evidence="5" type="ORF">C8N44_10689</name>
</gene>
<keyword evidence="6" id="KW-1185">Reference proteome</keyword>
<evidence type="ECO:0000256" key="1">
    <source>
        <dbReference type="ARBA" id="ARBA00023015"/>
    </source>
</evidence>
<evidence type="ECO:0000259" key="4">
    <source>
        <dbReference type="PROSITE" id="PS50043"/>
    </source>
</evidence>
<dbReference type="RefSeq" id="WP_158274010.1">
    <property type="nucleotide sequence ID" value="NZ_BMEZ01000006.1"/>
</dbReference>
<feature type="domain" description="HTH luxR-type" evidence="4">
    <location>
        <begin position="192"/>
        <end position="257"/>
    </location>
</feature>
<dbReference type="InterPro" id="IPR016032">
    <property type="entry name" value="Sig_transdc_resp-reg_C-effctor"/>
</dbReference>
<dbReference type="Pfam" id="PF03472">
    <property type="entry name" value="Autoind_bind"/>
    <property type="match status" value="1"/>
</dbReference>
<evidence type="ECO:0000313" key="5">
    <source>
        <dbReference type="EMBL" id="PTX49711.1"/>
    </source>
</evidence>
<dbReference type="OrthoDB" id="7877011at2"/>
<organism evidence="5 6">
    <name type="scientific">Allosediminivita pacifica</name>
    <dbReference type="NCBI Taxonomy" id="1267769"/>
    <lineage>
        <taxon>Bacteria</taxon>
        <taxon>Pseudomonadati</taxon>
        <taxon>Pseudomonadota</taxon>
        <taxon>Alphaproteobacteria</taxon>
        <taxon>Rhodobacterales</taxon>
        <taxon>Paracoccaceae</taxon>
        <taxon>Allosediminivita</taxon>
    </lineage>
</organism>
<dbReference type="Gene3D" id="3.30.450.80">
    <property type="entry name" value="Transcription factor LuxR-like, autoinducer-binding domain"/>
    <property type="match status" value="1"/>
</dbReference>
<dbReference type="AlphaFoldDB" id="A0A2T6B0W8"/>
<sequence length="298" mass="33075">MNHPDGRAIQENESFIPERLLRGLVELEAANSTRAVWDILVQTGAEMALPFVEYTYATDFRNPARPQFVHTTIDSVWLTWIDEYQHLRDTATFRSHGCHYLTPVTVGVSYFDEMGTISPERRQHLMMASQLGVDAAVAFPLRMGIDGQAALMTFGGAHSKPDFDDLLIRHGWTLHALSHSAHLRYTELLKKEMVTKYGLTEKQRELIGLVGLGMMDKQIAHTLGISFSAVRQRLATVQQKTGAQNRADLAALAMRLGLVPDPLLRGQTSQATVYLSTHAGATENTDLICPESDSTAAE</sequence>
<dbReference type="Pfam" id="PF00196">
    <property type="entry name" value="GerE"/>
    <property type="match status" value="1"/>
</dbReference>
<dbReference type="CDD" id="cd06170">
    <property type="entry name" value="LuxR_C_like"/>
    <property type="match status" value="1"/>
</dbReference>
<dbReference type="InterPro" id="IPR000792">
    <property type="entry name" value="Tscrpt_reg_LuxR_C"/>
</dbReference>
<reference evidence="5 6" key="1">
    <citation type="submission" date="2018-04" db="EMBL/GenBank/DDBJ databases">
        <title>Genomic Encyclopedia of Archaeal and Bacterial Type Strains, Phase II (KMG-II): from individual species to whole genera.</title>
        <authorList>
            <person name="Goeker M."/>
        </authorList>
    </citation>
    <scope>NUCLEOTIDE SEQUENCE [LARGE SCALE GENOMIC DNA]</scope>
    <source>
        <strain evidence="5 6">DSM 29329</strain>
    </source>
</reference>
<comment type="caution">
    <text evidence="5">The sequence shown here is derived from an EMBL/GenBank/DDBJ whole genome shotgun (WGS) entry which is preliminary data.</text>
</comment>
<dbReference type="PANTHER" id="PTHR44688">
    <property type="entry name" value="DNA-BINDING TRANSCRIPTIONAL ACTIVATOR DEVR_DOSR"/>
    <property type="match status" value="1"/>
</dbReference>
<evidence type="ECO:0000256" key="2">
    <source>
        <dbReference type="ARBA" id="ARBA00023125"/>
    </source>
</evidence>
<dbReference type="SUPFAM" id="SSF46894">
    <property type="entry name" value="C-terminal effector domain of the bipartite response regulators"/>
    <property type="match status" value="1"/>
</dbReference>
<keyword evidence="3" id="KW-0804">Transcription</keyword>
<dbReference type="InterPro" id="IPR036693">
    <property type="entry name" value="TF_LuxR_autoind-bd_dom_sf"/>
</dbReference>
<dbReference type="PANTHER" id="PTHR44688:SF16">
    <property type="entry name" value="DNA-BINDING TRANSCRIPTIONAL ACTIVATOR DEVR_DOSR"/>
    <property type="match status" value="1"/>
</dbReference>
<dbReference type="Proteomes" id="UP000244069">
    <property type="component" value="Unassembled WGS sequence"/>
</dbReference>
<keyword evidence="1" id="KW-0805">Transcription regulation</keyword>
<protein>
    <submittedName>
        <fullName evidence="5">Regulatory LuxR family protein</fullName>
    </submittedName>
</protein>
<keyword evidence="2" id="KW-0238">DNA-binding</keyword>
<evidence type="ECO:0000313" key="6">
    <source>
        <dbReference type="Proteomes" id="UP000244069"/>
    </source>
</evidence>
<dbReference type="Gene3D" id="1.10.10.10">
    <property type="entry name" value="Winged helix-like DNA-binding domain superfamily/Winged helix DNA-binding domain"/>
    <property type="match status" value="1"/>
</dbReference>
<dbReference type="InterPro" id="IPR005143">
    <property type="entry name" value="TF_LuxR_autoind-bd_dom"/>
</dbReference>
<name>A0A2T6B0W8_9RHOB</name>
<dbReference type="PROSITE" id="PS50043">
    <property type="entry name" value="HTH_LUXR_2"/>
    <property type="match status" value="1"/>
</dbReference>